<evidence type="ECO:0000256" key="1">
    <source>
        <dbReference type="ARBA" id="ARBA00023015"/>
    </source>
</evidence>
<dbReference type="InterPro" id="IPR036390">
    <property type="entry name" value="WH_DNA-bd_sf"/>
</dbReference>
<dbReference type="AlphaFoldDB" id="A0A918AJS9"/>
<gene>
    <name evidence="6" type="ORF">GCM10010185_11540</name>
</gene>
<dbReference type="Gene3D" id="2.60.120.10">
    <property type="entry name" value="Jelly Rolls"/>
    <property type="match status" value="1"/>
</dbReference>
<evidence type="ECO:0000313" key="7">
    <source>
        <dbReference type="Proteomes" id="UP000639606"/>
    </source>
</evidence>
<dbReference type="SMART" id="SM00100">
    <property type="entry name" value="cNMP"/>
    <property type="match status" value="1"/>
</dbReference>
<dbReference type="CDD" id="cd00038">
    <property type="entry name" value="CAP_ED"/>
    <property type="match status" value="1"/>
</dbReference>
<feature type="domain" description="Cyclic nucleotide-binding" evidence="4">
    <location>
        <begin position="12"/>
        <end position="102"/>
    </location>
</feature>
<evidence type="ECO:0008006" key="8">
    <source>
        <dbReference type="Google" id="ProtNLM"/>
    </source>
</evidence>
<dbReference type="InterPro" id="IPR050397">
    <property type="entry name" value="Env_Response_Regulators"/>
</dbReference>
<dbReference type="InterPro" id="IPR018488">
    <property type="entry name" value="cNMP-bd_CS"/>
</dbReference>
<dbReference type="InterPro" id="IPR036388">
    <property type="entry name" value="WH-like_DNA-bd_sf"/>
</dbReference>
<dbReference type="GO" id="GO:0003700">
    <property type="term" value="F:DNA-binding transcription factor activity"/>
    <property type="evidence" value="ECO:0007669"/>
    <property type="project" value="TreeGrafter"/>
</dbReference>
<keyword evidence="7" id="KW-1185">Reference proteome</keyword>
<dbReference type="InterPro" id="IPR000595">
    <property type="entry name" value="cNMP-bd_dom"/>
</dbReference>
<dbReference type="InterPro" id="IPR012318">
    <property type="entry name" value="HTH_CRP"/>
</dbReference>
<dbReference type="GO" id="GO:0005829">
    <property type="term" value="C:cytosol"/>
    <property type="evidence" value="ECO:0007669"/>
    <property type="project" value="TreeGrafter"/>
</dbReference>
<dbReference type="InterPro" id="IPR014710">
    <property type="entry name" value="RmlC-like_jellyroll"/>
</dbReference>
<dbReference type="Pfam" id="PF13545">
    <property type="entry name" value="HTH_Crp_2"/>
    <property type="match status" value="1"/>
</dbReference>
<dbReference type="EMBL" id="BMRG01000002">
    <property type="protein sequence ID" value="GGP41960.1"/>
    <property type="molecule type" value="Genomic_DNA"/>
</dbReference>
<accession>A0A918AJS9</accession>
<evidence type="ECO:0000313" key="6">
    <source>
        <dbReference type="EMBL" id="GGP41960.1"/>
    </source>
</evidence>
<protein>
    <recommendedName>
        <fullName evidence="8">CRP-like cAMP-binding protein</fullName>
    </recommendedName>
</protein>
<dbReference type="Gene3D" id="1.10.10.10">
    <property type="entry name" value="Winged helix-like DNA-binding domain superfamily/Winged helix DNA-binding domain"/>
    <property type="match status" value="1"/>
</dbReference>
<dbReference type="SUPFAM" id="SSF46785">
    <property type="entry name" value="Winged helix' DNA-binding domain"/>
    <property type="match status" value="1"/>
</dbReference>
<evidence type="ECO:0000259" key="4">
    <source>
        <dbReference type="PROSITE" id="PS50042"/>
    </source>
</evidence>
<feature type="domain" description="HTH crp-type" evidence="5">
    <location>
        <begin position="125"/>
        <end position="197"/>
    </location>
</feature>
<dbReference type="InterPro" id="IPR018490">
    <property type="entry name" value="cNMP-bd_dom_sf"/>
</dbReference>
<dbReference type="SUPFAM" id="SSF51206">
    <property type="entry name" value="cAMP-binding domain-like"/>
    <property type="match status" value="1"/>
</dbReference>
<dbReference type="PROSITE" id="PS50042">
    <property type="entry name" value="CNMP_BINDING_3"/>
    <property type="match status" value="1"/>
</dbReference>
<reference evidence="6" key="2">
    <citation type="submission" date="2020-09" db="EMBL/GenBank/DDBJ databases">
        <authorList>
            <person name="Sun Q."/>
            <person name="Ohkuma M."/>
        </authorList>
    </citation>
    <scope>NUCLEOTIDE SEQUENCE</scope>
    <source>
        <strain evidence="6">JCM 3313</strain>
    </source>
</reference>
<dbReference type="Pfam" id="PF00027">
    <property type="entry name" value="cNMP_binding"/>
    <property type="match status" value="1"/>
</dbReference>
<name>A0A918AJS9_9PSEU</name>
<evidence type="ECO:0000259" key="5">
    <source>
        <dbReference type="PROSITE" id="PS51063"/>
    </source>
</evidence>
<dbReference type="GO" id="GO:0003677">
    <property type="term" value="F:DNA binding"/>
    <property type="evidence" value="ECO:0007669"/>
    <property type="project" value="UniProtKB-KW"/>
</dbReference>
<reference evidence="6" key="1">
    <citation type="journal article" date="2014" name="Int. J. Syst. Evol. Microbiol.">
        <title>Complete genome sequence of Corynebacterium casei LMG S-19264T (=DSM 44701T), isolated from a smear-ripened cheese.</title>
        <authorList>
            <consortium name="US DOE Joint Genome Institute (JGI-PGF)"/>
            <person name="Walter F."/>
            <person name="Albersmeier A."/>
            <person name="Kalinowski J."/>
            <person name="Ruckert C."/>
        </authorList>
    </citation>
    <scope>NUCLEOTIDE SEQUENCE</scope>
    <source>
        <strain evidence="6">JCM 3313</strain>
    </source>
</reference>
<keyword evidence="1" id="KW-0805">Transcription regulation</keyword>
<dbReference type="PANTHER" id="PTHR24567">
    <property type="entry name" value="CRP FAMILY TRANSCRIPTIONAL REGULATORY PROTEIN"/>
    <property type="match status" value="1"/>
</dbReference>
<comment type="caution">
    <text evidence="6">The sequence shown here is derived from an EMBL/GenBank/DDBJ whole genome shotgun (WGS) entry which is preliminary data.</text>
</comment>
<dbReference type="PROSITE" id="PS51063">
    <property type="entry name" value="HTH_CRP_2"/>
    <property type="match status" value="1"/>
</dbReference>
<organism evidence="6 7">
    <name type="scientific">Saccharothrix coeruleofusca</name>
    <dbReference type="NCBI Taxonomy" id="33919"/>
    <lineage>
        <taxon>Bacteria</taxon>
        <taxon>Bacillati</taxon>
        <taxon>Actinomycetota</taxon>
        <taxon>Actinomycetes</taxon>
        <taxon>Pseudonocardiales</taxon>
        <taxon>Pseudonocardiaceae</taxon>
        <taxon>Saccharothrix</taxon>
    </lineage>
</organism>
<keyword evidence="3" id="KW-0804">Transcription</keyword>
<dbReference type="Proteomes" id="UP000639606">
    <property type="component" value="Unassembled WGS sequence"/>
</dbReference>
<keyword evidence="2" id="KW-0238">DNA-binding</keyword>
<proteinExistence type="predicted"/>
<sequence>MHALRAAAGRRRRFRKGDILITAGDTSDEALLIESGLLKVVLPCDGHDPLVSLVGPGTLVGELGLIWQQPRSAHVIALRDGEAAYLAARVFMRLRQENEDVRTLVEYTAYQRQVDNDARQLAQTRGVFPRVVGCLLRWSAQHGRRTEEGLVLEGLSQREIAQAVNASERRVETLLKSLRESGLLRTRRLRYVLPHPEELARRFGIPEEGPASWLRN</sequence>
<dbReference type="PANTHER" id="PTHR24567:SF68">
    <property type="entry name" value="DNA-BINDING TRANSCRIPTIONAL DUAL REGULATOR CRP"/>
    <property type="match status" value="1"/>
</dbReference>
<evidence type="ECO:0000256" key="3">
    <source>
        <dbReference type="ARBA" id="ARBA00023163"/>
    </source>
</evidence>
<dbReference type="PROSITE" id="PS00889">
    <property type="entry name" value="CNMP_BINDING_2"/>
    <property type="match status" value="1"/>
</dbReference>
<evidence type="ECO:0000256" key="2">
    <source>
        <dbReference type="ARBA" id="ARBA00023125"/>
    </source>
</evidence>